<evidence type="ECO:0000256" key="3">
    <source>
        <dbReference type="ARBA" id="ARBA00023163"/>
    </source>
</evidence>
<dbReference type="SUPFAM" id="SSF46689">
    <property type="entry name" value="Homeodomain-like"/>
    <property type="match status" value="1"/>
</dbReference>
<dbReference type="RefSeq" id="WP_268758068.1">
    <property type="nucleotide sequence ID" value="NZ_CP113836.1"/>
</dbReference>
<dbReference type="InterPro" id="IPR036271">
    <property type="entry name" value="Tet_transcr_reg_TetR-rel_C_sf"/>
</dbReference>
<evidence type="ECO:0000313" key="6">
    <source>
        <dbReference type="EMBL" id="WAL67970.1"/>
    </source>
</evidence>
<dbReference type="InterPro" id="IPR001647">
    <property type="entry name" value="HTH_TetR"/>
</dbReference>
<gene>
    <name evidence="6" type="ORF">ORV05_09425</name>
</gene>
<dbReference type="PROSITE" id="PS50977">
    <property type="entry name" value="HTH_TETR_2"/>
    <property type="match status" value="1"/>
</dbReference>
<protein>
    <submittedName>
        <fullName evidence="6">ScbR family autoregulator-binding transcription factor</fullName>
    </submittedName>
</protein>
<proteinExistence type="predicted"/>
<feature type="DNA-binding region" description="H-T-H motif" evidence="4">
    <location>
        <begin position="31"/>
        <end position="50"/>
    </location>
</feature>
<evidence type="ECO:0000256" key="1">
    <source>
        <dbReference type="ARBA" id="ARBA00023015"/>
    </source>
</evidence>
<dbReference type="NCBIfam" id="NF041196">
    <property type="entry name" value="ScbR_bind_reg"/>
    <property type="match status" value="1"/>
</dbReference>
<accession>A0ABY7B7P5</accession>
<dbReference type="PANTHER" id="PTHR30055:SF234">
    <property type="entry name" value="HTH-TYPE TRANSCRIPTIONAL REGULATOR BETI"/>
    <property type="match status" value="1"/>
</dbReference>
<dbReference type="Gene3D" id="1.10.357.10">
    <property type="entry name" value="Tetracycline Repressor, domain 2"/>
    <property type="match status" value="1"/>
</dbReference>
<keyword evidence="7" id="KW-1185">Reference proteome</keyword>
<dbReference type="Proteomes" id="UP001163203">
    <property type="component" value="Chromosome"/>
</dbReference>
<dbReference type="InterPro" id="IPR050109">
    <property type="entry name" value="HTH-type_TetR-like_transc_reg"/>
</dbReference>
<dbReference type="PROSITE" id="PS01081">
    <property type="entry name" value="HTH_TETR_1"/>
    <property type="match status" value="1"/>
</dbReference>
<keyword evidence="1" id="KW-0805">Transcription regulation</keyword>
<feature type="domain" description="HTH tetR-type" evidence="5">
    <location>
        <begin position="8"/>
        <end position="68"/>
    </location>
</feature>
<dbReference type="Pfam" id="PF00440">
    <property type="entry name" value="TetR_N"/>
    <property type="match status" value="1"/>
</dbReference>
<dbReference type="PRINTS" id="PR00455">
    <property type="entry name" value="HTHTETR"/>
</dbReference>
<keyword evidence="3" id="KW-0804">Transcription</keyword>
<evidence type="ECO:0000256" key="2">
    <source>
        <dbReference type="ARBA" id="ARBA00023125"/>
    </source>
</evidence>
<evidence type="ECO:0000313" key="7">
    <source>
        <dbReference type="Proteomes" id="UP001163203"/>
    </source>
</evidence>
<organism evidence="6 7">
    <name type="scientific">Amycolatopsis cynarae</name>
    <dbReference type="NCBI Taxonomy" id="2995223"/>
    <lineage>
        <taxon>Bacteria</taxon>
        <taxon>Bacillati</taxon>
        <taxon>Actinomycetota</taxon>
        <taxon>Actinomycetes</taxon>
        <taxon>Pseudonocardiales</taxon>
        <taxon>Pseudonocardiaceae</taxon>
        <taxon>Amycolatopsis</taxon>
    </lineage>
</organism>
<reference evidence="6" key="1">
    <citation type="submission" date="2022-11" db="EMBL/GenBank/DDBJ databases">
        <authorList>
            <person name="Mo P."/>
        </authorList>
    </citation>
    <scope>NUCLEOTIDE SEQUENCE</scope>
    <source>
        <strain evidence="6">HUAS 11-8</strain>
    </source>
</reference>
<evidence type="ECO:0000256" key="4">
    <source>
        <dbReference type="PROSITE-ProRule" id="PRU00335"/>
    </source>
</evidence>
<dbReference type="EMBL" id="CP113836">
    <property type="protein sequence ID" value="WAL67970.1"/>
    <property type="molecule type" value="Genomic_DNA"/>
</dbReference>
<dbReference type="InterPro" id="IPR023772">
    <property type="entry name" value="DNA-bd_HTH_TetR-type_CS"/>
</dbReference>
<evidence type="ECO:0000259" key="5">
    <source>
        <dbReference type="PROSITE" id="PS50977"/>
    </source>
</evidence>
<name>A0ABY7B7P5_9PSEU</name>
<keyword evidence="2 4" id="KW-0238">DNA-binding</keyword>
<dbReference type="PANTHER" id="PTHR30055">
    <property type="entry name" value="HTH-TYPE TRANSCRIPTIONAL REGULATOR RUTR"/>
    <property type="match status" value="1"/>
</dbReference>
<dbReference type="InterPro" id="IPR009057">
    <property type="entry name" value="Homeodomain-like_sf"/>
</dbReference>
<dbReference type="InterPro" id="IPR047923">
    <property type="entry name" value="ArpA-like"/>
</dbReference>
<sequence length="212" mass="22542">MTKQARSEQTRRLLLDAAAQLLHRHGYAATSLVDISRAAGVTKGGLYFHFSSKDEICDEVQDGAVAMLREHVARELAAPLPALRRLANLGHTLMRWLDTEPRVGASFRVAREMGAKDERFVSFSRAWVAQVHEYVTEAGARGELRPGVRADRATLLVVAVCVGLESAVGGGTVAPETDFAGTLSDLCRFIDLSGPGGGTVGDGAAADRAAGK</sequence>
<dbReference type="SUPFAM" id="SSF48498">
    <property type="entry name" value="Tetracyclin repressor-like, C-terminal domain"/>
    <property type="match status" value="1"/>
</dbReference>